<feature type="domain" description="Acyl-protein synthetase LuxE" evidence="1">
    <location>
        <begin position="4"/>
        <end position="72"/>
    </location>
</feature>
<reference evidence="3" key="1">
    <citation type="journal article" date="2019" name="Int. J. Syst. Evol. Microbiol.">
        <title>The Global Catalogue of Microorganisms (GCM) 10K type strain sequencing project: providing services to taxonomists for standard genome sequencing and annotation.</title>
        <authorList>
            <consortium name="The Broad Institute Genomics Platform"/>
            <consortium name="The Broad Institute Genome Sequencing Center for Infectious Disease"/>
            <person name="Wu L."/>
            <person name="Ma J."/>
        </authorList>
    </citation>
    <scope>NUCLEOTIDE SEQUENCE [LARGE SCALE GENOMIC DNA]</scope>
    <source>
        <strain evidence="3">JCM 32105</strain>
    </source>
</reference>
<evidence type="ECO:0000313" key="2">
    <source>
        <dbReference type="EMBL" id="GAA4459333.1"/>
    </source>
</evidence>
<evidence type="ECO:0000313" key="3">
    <source>
        <dbReference type="Proteomes" id="UP001500067"/>
    </source>
</evidence>
<accession>A0ABP8N3K9</accession>
<proteinExistence type="predicted"/>
<organism evidence="2 3">
    <name type="scientific">Nemorincola caseinilytica</name>
    <dbReference type="NCBI Taxonomy" id="2054315"/>
    <lineage>
        <taxon>Bacteria</taxon>
        <taxon>Pseudomonadati</taxon>
        <taxon>Bacteroidota</taxon>
        <taxon>Chitinophagia</taxon>
        <taxon>Chitinophagales</taxon>
        <taxon>Chitinophagaceae</taxon>
        <taxon>Nemorincola</taxon>
    </lineage>
</organism>
<name>A0ABP8N3K9_9BACT</name>
<dbReference type="InterPro" id="IPR042099">
    <property type="entry name" value="ANL_N_sf"/>
</dbReference>
<dbReference type="InterPro" id="IPR007534">
    <property type="entry name" value="LuxE"/>
</dbReference>
<gene>
    <name evidence="2" type="ORF">GCM10023093_00120</name>
</gene>
<dbReference type="SUPFAM" id="SSF56801">
    <property type="entry name" value="Acetyl-CoA synthetase-like"/>
    <property type="match status" value="1"/>
</dbReference>
<keyword evidence="2" id="KW-0808">Transferase</keyword>
<comment type="caution">
    <text evidence="2">The sequence shown here is derived from an EMBL/GenBank/DDBJ whole genome shotgun (WGS) entry which is preliminary data.</text>
</comment>
<evidence type="ECO:0000259" key="1">
    <source>
        <dbReference type="Pfam" id="PF04443"/>
    </source>
</evidence>
<sequence length="311" mass="34331">MRALQVFHYQYTHNELYRQYCDALHTNVAAVAELWQIPVLPISFFKTHNVLCAPVTASDADLVFESSGTTGTVNSRHYVWDGQVYEDSLLMGFEQYYGHPGQYAILALLPSYLERANASLVYMAKTLMKIGGHPQSGFYLNEWEKLRDTLLQLEQQGTKTILLGVTFALLDLAAAYPMPLRHTIVMETGGMKGRRKEMTRDEVHEELKAAFGLAHIHSEYGMTELLSQAYAPGEGIFRPTATMQALVRDINDPLDVSATGTGALNIIDLANIHSCAFIATEDIGSVAADGSFTVLGRMDNSALRGCSLMAV</sequence>
<dbReference type="RefSeq" id="WP_345076616.1">
    <property type="nucleotide sequence ID" value="NZ_BAABFA010000001.1"/>
</dbReference>
<keyword evidence="2" id="KW-0012">Acyltransferase</keyword>
<dbReference type="Pfam" id="PF04443">
    <property type="entry name" value="LuxE"/>
    <property type="match status" value="1"/>
</dbReference>
<protein>
    <submittedName>
        <fullName evidence="2">Acyltransferase</fullName>
    </submittedName>
</protein>
<dbReference type="EMBL" id="BAABFA010000001">
    <property type="protein sequence ID" value="GAA4459333.1"/>
    <property type="molecule type" value="Genomic_DNA"/>
</dbReference>
<dbReference type="Proteomes" id="UP001500067">
    <property type="component" value="Unassembled WGS sequence"/>
</dbReference>
<keyword evidence="3" id="KW-1185">Reference proteome</keyword>
<dbReference type="Gene3D" id="3.40.50.12780">
    <property type="entry name" value="N-terminal domain of ligase-like"/>
    <property type="match status" value="1"/>
</dbReference>
<dbReference type="GO" id="GO:0016746">
    <property type="term" value="F:acyltransferase activity"/>
    <property type="evidence" value="ECO:0007669"/>
    <property type="project" value="UniProtKB-KW"/>
</dbReference>